<feature type="domain" description="Tudor" evidence="4">
    <location>
        <begin position="285"/>
        <end position="349"/>
    </location>
</feature>
<dbReference type="InterPro" id="IPR036612">
    <property type="entry name" value="KH_dom_type_1_sf"/>
</dbReference>
<dbReference type="GO" id="GO:0034587">
    <property type="term" value="P:piRNA processing"/>
    <property type="evidence" value="ECO:0007669"/>
    <property type="project" value="TreeGrafter"/>
</dbReference>
<dbReference type="Pfam" id="PF00013">
    <property type="entry name" value="KH_1"/>
    <property type="match status" value="2"/>
</dbReference>
<evidence type="ECO:0000256" key="1">
    <source>
        <dbReference type="PROSITE-ProRule" id="PRU00117"/>
    </source>
</evidence>
<accession>A0A0A9YPK3</accession>
<organism evidence="5">
    <name type="scientific">Lygus hesperus</name>
    <name type="common">Western plant bug</name>
    <dbReference type="NCBI Taxonomy" id="30085"/>
    <lineage>
        <taxon>Eukaryota</taxon>
        <taxon>Metazoa</taxon>
        <taxon>Ecdysozoa</taxon>
        <taxon>Arthropoda</taxon>
        <taxon>Hexapoda</taxon>
        <taxon>Insecta</taxon>
        <taxon>Pterygota</taxon>
        <taxon>Neoptera</taxon>
        <taxon>Paraneoptera</taxon>
        <taxon>Hemiptera</taxon>
        <taxon>Heteroptera</taxon>
        <taxon>Panheteroptera</taxon>
        <taxon>Cimicomorpha</taxon>
        <taxon>Miridae</taxon>
        <taxon>Mirini</taxon>
        <taxon>Lygus</taxon>
    </lineage>
</organism>
<keyword evidence="2" id="KW-0175">Coiled coil</keyword>
<gene>
    <name evidence="5" type="primary">TDRKH_32</name>
    <name evidence="5" type="ORF">CM83_51100</name>
</gene>
<evidence type="ECO:0000313" key="5">
    <source>
        <dbReference type="EMBL" id="JAG33551.1"/>
    </source>
</evidence>
<evidence type="ECO:0000256" key="3">
    <source>
        <dbReference type="SAM" id="Phobius"/>
    </source>
</evidence>
<dbReference type="InterPro" id="IPR050621">
    <property type="entry name" value="Tudor_domain_containing"/>
</dbReference>
<reference evidence="5" key="2">
    <citation type="submission" date="2014-07" db="EMBL/GenBank/DDBJ databases">
        <authorList>
            <person name="Hull J."/>
        </authorList>
    </citation>
    <scope>NUCLEOTIDE SEQUENCE</scope>
</reference>
<keyword evidence="3" id="KW-0472">Membrane</keyword>
<dbReference type="InterPro" id="IPR004088">
    <property type="entry name" value="KH_dom_type_1"/>
</dbReference>
<dbReference type="PANTHER" id="PTHR22948">
    <property type="entry name" value="TUDOR DOMAIN CONTAINING PROTEIN"/>
    <property type="match status" value="1"/>
</dbReference>
<keyword evidence="3" id="KW-0812">Transmembrane</keyword>
<dbReference type="InterPro" id="IPR002999">
    <property type="entry name" value="Tudor"/>
</dbReference>
<evidence type="ECO:0000259" key="4">
    <source>
        <dbReference type="PROSITE" id="PS50304"/>
    </source>
</evidence>
<keyword evidence="1" id="KW-0694">RNA-binding</keyword>
<dbReference type="PANTHER" id="PTHR22948:SF29">
    <property type="entry name" value="FI02030P-RELATED"/>
    <property type="match status" value="1"/>
</dbReference>
<reference evidence="5" key="1">
    <citation type="journal article" date="2014" name="PLoS ONE">
        <title>Transcriptome-Based Identification of ABC Transporters in the Western Tarnished Plant Bug Lygus hesperus.</title>
        <authorList>
            <person name="Hull J.J."/>
            <person name="Chaney K."/>
            <person name="Geib S.M."/>
            <person name="Fabrick J.A."/>
            <person name="Brent C.S."/>
            <person name="Walsh D."/>
            <person name="Lavine L.C."/>
        </authorList>
    </citation>
    <scope>NUCLEOTIDE SEQUENCE</scope>
</reference>
<dbReference type="AlphaFoldDB" id="A0A0A9YPK3"/>
<proteinExistence type="predicted"/>
<evidence type="ECO:0000256" key="2">
    <source>
        <dbReference type="SAM" id="Coils"/>
    </source>
</evidence>
<dbReference type="GO" id="GO:0005739">
    <property type="term" value="C:mitochondrion"/>
    <property type="evidence" value="ECO:0007669"/>
    <property type="project" value="UniProtKB-ARBA"/>
</dbReference>
<feature type="transmembrane region" description="Helical" evidence="3">
    <location>
        <begin position="6"/>
        <end position="27"/>
    </location>
</feature>
<keyword evidence="3" id="KW-1133">Transmembrane helix</keyword>
<dbReference type="SMART" id="SM00322">
    <property type="entry name" value="KH"/>
    <property type="match status" value="2"/>
</dbReference>
<dbReference type="GO" id="GO:0003723">
    <property type="term" value="F:RNA binding"/>
    <property type="evidence" value="ECO:0007669"/>
    <property type="project" value="UniProtKB-UniRule"/>
</dbReference>
<feature type="coiled-coil region" evidence="2">
    <location>
        <begin position="175"/>
        <end position="202"/>
    </location>
</feature>
<dbReference type="InterPro" id="IPR035437">
    <property type="entry name" value="SNase_OB-fold_sf"/>
</dbReference>
<dbReference type="SUPFAM" id="SSF63748">
    <property type="entry name" value="Tudor/PWWP/MBT"/>
    <property type="match status" value="1"/>
</dbReference>
<dbReference type="Gene3D" id="2.40.50.90">
    <property type="match status" value="1"/>
</dbReference>
<dbReference type="GO" id="GO:0043186">
    <property type="term" value="C:P granule"/>
    <property type="evidence" value="ECO:0007669"/>
    <property type="project" value="TreeGrafter"/>
</dbReference>
<dbReference type="PROSITE" id="PS50084">
    <property type="entry name" value="KH_TYPE_1"/>
    <property type="match status" value="2"/>
</dbReference>
<protein>
    <submittedName>
        <fullName evidence="5">Tudor and KH domain-containing protein</fullName>
    </submittedName>
</protein>
<dbReference type="EMBL" id="GBHO01010053">
    <property type="protein sequence ID" value="JAG33551.1"/>
    <property type="molecule type" value="Transcribed_RNA"/>
</dbReference>
<dbReference type="GO" id="GO:0007283">
    <property type="term" value="P:spermatogenesis"/>
    <property type="evidence" value="ECO:0007669"/>
    <property type="project" value="TreeGrafter"/>
</dbReference>
<dbReference type="PROSITE" id="PS50304">
    <property type="entry name" value="TUDOR"/>
    <property type="match status" value="1"/>
</dbReference>
<dbReference type="InterPro" id="IPR004087">
    <property type="entry name" value="KH_dom"/>
</dbReference>
<dbReference type="Pfam" id="PF00567">
    <property type="entry name" value="TUDOR"/>
    <property type="match status" value="1"/>
</dbReference>
<name>A0A0A9YPK3_LYGHE</name>
<dbReference type="CDD" id="cd00105">
    <property type="entry name" value="KH-I"/>
    <property type="match status" value="1"/>
</dbReference>
<dbReference type="Gene3D" id="2.30.30.140">
    <property type="match status" value="1"/>
</dbReference>
<dbReference type="SMART" id="SM00333">
    <property type="entry name" value="TUDOR"/>
    <property type="match status" value="1"/>
</dbReference>
<sequence>MAWPIRSLILYLGLPLLSVGALTLYLWKKEEEEWKEMMKGLNLVERDVRIPQNTVAALVGKGGVQIREIQEMTNTKINFRDGENHLDYATCRITGKSENVSKAVDYVMEIINKQGSWNIFEMWVPSSSCGRIIGRCGEVIQSLAKTSGARINIDKKEGPSLTRKLITIRGTDEQIKMAISLIEEKVKEHEEAQNKLHLTNSNRFPRGQTRISNGSTLAVQKPEYERLIATTGETMLQVYVSAVASPVHLWVQVITPRAADLDLLVEEMTEYYKKEENRQPIDIDQITKGQIVACLMSDTKWYRVEICSVHSRADCIEDSKIDVFYVDYGESEYVSLGNLSHLPNDFLKLRFQAIEAHMVGIAPMEGEEWTEAAIDCFVDMTCCGQWRAMVAEIVGYRKGSKNTAHSGSPIPCIKLYDPDGAPGIDLGTQLVQKNMAKQAPIEDLSPQFDLNVTDDENW</sequence>
<dbReference type="GO" id="GO:0030719">
    <property type="term" value="P:P granule organization"/>
    <property type="evidence" value="ECO:0007669"/>
    <property type="project" value="TreeGrafter"/>
</dbReference>
<dbReference type="Gene3D" id="3.30.1370.10">
    <property type="entry name" value="K Homology domain, type 1"/>
    <property type="match status" value="2"/>
</dbReference>
<dbReference type="SUPFAM" id="SSF54791">
    <property type="entry name" value="Eukaryotic type KH-domain (KH-domain type I)"/>
    <property type="match status" value="2"/>
</dbReference>